<dbReference type="Gene3D" id="3.90.1200.10">
    <property type="match status" value="1"/>
</dbReference>
<dbReference type="Proteomes" id="UP000327013">
    <property type="component" value="Unassembled WGS sequence"/>
</dbReference>
<accession>A0A5N6KXQ7</accession>
<name>A0A5N6KXQ7_9ROSI</name>
<dbReference type="SUPFAM" id="SSF56112">
    <property type="entry name" value="Protein kinase-like (PK-like)"/>
    <property type="match status" value="1"/>
</dbReference>
<evidence type="ECO:0000313" key="2">
    <source>
        <dbReference type="EMBL" id="KAB8356472.1"/>
    </source>
</evidence>
<dbReference type="AlphaFoldDB" id="A0A5N6KXQ7"/>
<dbReference type="InterPro" id="IPR051678">
    <property type="entry name" value="AGP_Transferase"/>
</dbReference>
<dbReference type="PANTHER" id="PTHR21310:SF39">
    <property type="entry name" value="AMINOGLYCOSIDE PHOSPHOTRANSFERASE DOMAIN-CONTAINING PROTEIN"/>
    <property type="match status" value="1"/>
</dbReference>
<feature type="domain" description="Aminoglycoside phosphotransferase" evidence="1">
    <location>
        <begin position="68"/>
        <end position="210"/>
    </location>
</feature>
<dbReference type="InterPro" id="IPR002575">
    <property type="entry name" value="Aminoglycoside_PTrfase"/>
</dbReference>
<comment type="caution">
    <text evidence="2">The sequence shown here is derived from an EMBL/GenBank/DDBJ whole genome shotgun (WGS) entry which is preliminary data.</text>
</comment>
<dbReference type="OrthoDB" id="3250044at2759"/>
<reference evidence="2 3" key="1">
    <citation type="submission" date="2019-06" db="EMBL/GenBank/DDBJ databases">
        <title>A chromosomal-level reference genome of Carpinus fangiana (Coryloideae, Betulaceae).</title>
        <authorList>
            <person name="Yang X."/>
            <person name="Wang Z."/>
            <person name="Zhang L."/>
            <person name="Hao G."/>
            <person name="Liu J."/>
            <person name="Yang Y."/>
        </authorList>
    </citation>
    <scope>NUCLEOTIDE SEQUENCE [LARGE SCALE GENOMIC DNA]</scope>
    <source>
        <strain evidence="2">Cfa_2016G</strain>
        <tissue evidence="2">Leaf</tissue>
    </source>
</reference>
<dbReference type="PANTHER" id="PTHR21310">
    <property type="entry name" value="AMINOGLYCOSIDE PHOSPHOTRANSFERASE-RELATED-RELATED"/>
    <property type="match status" value="1"/>
</dbReference>
<evidence type="ECO:0000259" key="1">
    <source>
        <dbReference type="Pfam" id="PF01636"/>
    </source>
</evidence>
<protein>
    <recommendedName>
        <fullName evidence="1">Aminoglycoside phosphotransferase domain-containing protein</fullName>
    </recommendedName>
</protein>
<sequence>MDEINQNSSQEAIINFCAYPPSELCLTDPQYSNRVVKLPGRGLVKYGRGVRPNEAPNQRCAREIIDLAIVYVPEVYRNFTDANGIEYIIMEHIEGKPVTRLDSDPLKDRVTKILAHFASIHSSKPGPLGHGSSPALIFGEQEEPEFHSIMDVEQWINARLLKHQTPISLQGLQLSLCHLDIAPRNMLERNDGSICLLDWASAGYYPWFFEASAQRLVEGQDNSFHTQLLDCMRQPSEEENCQIDAILIAHFNCQKYYLFVISSKMPHYLARLEANSLGQDYPTVHRY</sequence>
<evidence type="ECO:0000313" key="3">
    <source>
        <dbReference type="Proteomes" id="UP000327013"/>
    </source>
</evidence>
<dbReference type="InterPro" id="IPR011009">
    <property type="entry name" value="Kinase-like_dom_sf"/>
</dbReference>
<proteinExistence type="predicted"/>
<organism evidence="2 3">
    <name type="scientific">Carpinus fangiana</name>
    <dbReference type="NCBI Taxonomy" id="176857"/>
    <lineage>
        <taxon>Eukaryota</taxon>
        <taxon>Viridiplantae</taxon>
        <taxon>Streptophyta</taxon>
        <taxon>Embryophyta</taxon>
        <taxon>Tracheophyta</taxon>
        <taxon>Spermatophyta</taxon>
        <taxon>Magnoliopsida</taxon>
        <taxon>eudicotyledons</taxon>
        <taxon>Gunneridae</taxon>
        <taxon>Pentapetalae</taxon>
        <taxon>rosids</taxon>
        <taxon>fabids</taxon>
        <taxon>Fagales</taxon>
        <taxon>Betulaceae</taxon>
        <taxon>Carpinus</taxon>
    </lineage>
</organism>
<dbReference type="Pfam" id="PF01636">
    <property type="entry name" value="APH"/>
    <property type="match status" value="1"/>
</dbReference>
<dbReference type="EMBL" id="VIBQ01000016">
    <property type="protein sequence ID" value="KAB8356472.1"/>
    <property type="molecule type" value="Genomic_DNA"/>
</dbReference>
<gene>
    <name evidence="2" type="ORF">FH972_024055</name>
</gene>
<keyword evidence="3" id="KW-1185">Reference proteome</keyword>